<dbReference type="VEuPathDB" id="FungiDB:PC110_g13541"/>
<organism evidence="1 2">
    <name type="scientific">Phytophthora cactorum</name>
    <dbReference type="NCBI Taxonomy" id="29920"/>
    <lineage>
        <taxon>Eukaryota</taxon>
        <taxon>Sar</taxon>
        <taxon>Stramenopiles</taxon>
        <taxon>Oomycota</taxon>
        <taxon>Peronosporomycetes</taxon>
        <taxon>Peronosporales</taxon>
        <taxon>Peronosporaceae</taxon>
        <taxon>Phytophthora</taxon>
    </lineage>
</organism>
<sequence>MRNMPLHEVEDTLTRAVKKCMEGIAIKVGHKLEKELGALVGLVFDAWTHCGVHYVVLNAVYEADGALIVSLLGLSPHTKGTQTADAHVQVFENILDVYNKTNSMVGFLVGDNCSTNQSIAMTADERNAHPLSAVPDELVSAVNGLMVDRRHENNFAELKKHTDLHPIKRNVTRWSSIFKMVERYIRIRPEIKKVDAVEEKLQLREGPDIAEVRVLFDTLISEYPVMAAHLKPTPFETGVVMVIPGGKRKDREGDYASMLLKGSGKSQEQVHGATSYMSLVKMISPTSNTVELMFSTCKLVLTPQRSAMLPANFEQLSFRRVNRTMWDATKVARVSAEETL</sequence>
<gene>
    <name evidence="1" type="ORF">JG687_00012113</name>
</gene>
<evidence type="ECO:0000313" key="2">
    <source>
        <dbReference type="Proteomes" id="UP000688947"/>
    </source>
</evidence>
<reference evidence="1" key="1">
    <citation type="submission" date="2021-01" db="EMBL/GenBank/DDBJ databases">
        <title>Phytophthora aleatoria, a newly-described species from Pinus radiata is distinct from Phytophthora cactorum isolates based on comparative genomics.</title>
        <authorList>
            <person name="Mcdougal R."/>
            <person name="Panda P."/>
            <person name="Williams N."/>
            <person name="Studholme D.J."/>
        </authorList>
    </citation>
    <scope>NUCLEOTIDE SEQUENCE</scope>
    <source>
        <strain evidence="1">NZFS 3830</strain>
    </source>
</reference>
<dbReference type="EMBL" id="JAENGZ010000786">
    <property type="protein sequence ID" value="KAG6953936.1"/>
    <property type="molecule type" value="Genomic_DNA"/>
</dbReference>
<accession>A0A8T1U4Q4</accession>
<dbReference type="VEuPathDB" id="FungiDB:PC110_g13542"/>
<dbReference type="OrthoDB" id="122841at2759"/>
<name>A0A8T1U4Q4_9STRA</name>
<protein>
    <submittedName>
        <fullName evidence="1">Uncharacterized protein</fullName>
    </submittedName>
</protein>
<dbReference type="Proteomes" id="UP000688947">
    <property type="component" value="Unassembled WGS sequence"/>
</dbReference>
<dbReference type="PANTHER" id="PTHR40866:SF1">
    <property type="entry name" value="BED-TYPE DOMAIN-CONTAINING PROTEIN"/>
    <property type="match status" value="1"/>
</dbReference>
<dbReference type="AlphaFoldDB" id="A0A8T1U4Q4"/>
<comment type="caution">
    <text evidence="1">The sequence shown here is derived from an EMBL/GenBank/DDBJ whole genome shotgun (WGS) entry which is preliminary data.</text>
</comment>
<proteinExistence type="predicted"/>
<dbReference type="PANTHER" id="PTHR40866">
    <property type="entry name" value="BED-TYPE DOMAIN-CONTAINING PROTEIN"/>
    <property type="match status" value="1"/>
</dbReference>
<evidence type="ECO:0000313" key="1">
    <source>
        <dbReference type="EMBL" id="KAG6953936.1"/>
    </source>
</evidence>